<keyword evidence="2" id="KW-0418">Kinase</keyword>
<dbReference type="Pfam" id="PF11174">
    <property type="entry name" value="DUF2970"/>
    <property type="match status" value="1"/>
</dbReference>
<keyword evidence="1" id="KW-0472">Membrane</keyword>
<dbReference type="InterPro" id="IPR021344">
    <property type="entry name" value="DUF2970"/>
</dbReference>
<dbReference type="GO" id="GO:0016301">
    <property type="term" value="F:kinase activity"/>
    <property type="evidence" value="ECO:0007669"/>
    <property type="project" value="UniProtKB-KW"/>
</dbReference>
<keyword evidence="3" id="KW-1185">Reference proteome</keyword>
<sequence>MQLLSMIRIVLWSFFGIRKRSSHEADFAKVNFIALPFVAVIIAVVIWAVLFGAVHLLAGSASTAQGF</sequence>
<keyword evidence="1" id="KW-1133">Transmembrane helix</keyword>
<name>A0A158EFP1_9BURK</name>
<evidence type="ECO:0000313" key="2">
    <source>
        <dbReference type="EMBL" id="SAL05699.1"/>
    </source>
</evidence>
<organism evidence="2 3">
    <name type="scientific">Caballeronia calidae</name>
    <dbReference type="NCBI Taxonomy" id="1777139"/>
    <lineage>
        <taxon>Bacteria</taxon>
        <taxon>Pseudomonadati</taxon>
        <taxon>Pseudomonadota</taxon>
        <taxon>Betaproteobacteria</taxon>
        <taxon>Burkholderiales</taxon>
        <taxon>Burkholderiaceae</taxon>
        <taxon>Caballeronia</taxon>
    </lineage>
</organism>
<evidence type="ECO:0000256" key="1">
    <source>
        <dbReference type="SAM" id="Phobius"/>
    </source>
</evidence>
<evidence type="ECO:0000313" key="3">
    <source>
        <dbReference type="Proteomes" id="UP000071859"/>
    </source>
</evidence>
<accession>A0A158EFP1</accession>
<gene>
    <name evidence="2" type="ORF">AWB78_07649</name>
</gene>
<protein>
    <submittedName>
        <fullName evidence="2">Glycerol kinase</fullName>
    </submittedName>
</protein>
<dbReference type="AlphaFoldDB" id="A0A158EFP1"/>
<feature type="transmembrane region" description="Helical" evidence="1">
    <location>
        <begin position="32"/>
        <end position="58"/>
    </location>
</feature>
<reference evidence="2" key="1">
    <citation type="submission" date="2016-01" db="EMBL/GenBank/DDBJ databases">
        <authorList>
            <person name="Peeters C."/>
        </authorList>
    </citation>
    <scope>NUCLEOTIDE SEQUENCE</scope>
    <source>
        <strain evidence="2">LMG 29321</strain>
    </source>
</reference>
<dbReference type="RefSeq" id="WP_062611766.1">
    <property type="nucleotide sequence ID" value="NZ_FCOX02000088.1"/>
</dbReference>
<dbReference type="Proteomes" id="UP000071859">
    <property type="component" value="Unassembled WGS sequence"/>
</dbReference>
<proteinExistence type="predicted"/>
<keyword evidence="2" id="KW-0808">Transferase</keyword>
<dbReference type="OrthoDB" id="8657357at2"/>
<dbReference type="EMBL" id="FCOX02000088">
    <property type="protein sequence ID" value="SAL05699.1"/>
    <property type="molecule type" value="Genomic_DNA"/>
</dbReference>
<keyword evidence="1" id="KW-0812">Transmembrane</keyword>
<comment type="caution">
    <text evidence="2">The sequence shown here is derived from an EMBL/GenBank/DDBJ whole genome shotgun (WGS) entry which is preliminary data.</text>
</comment>